<dbReference type="GO" id="GO:0016491">
    <property type="term" value="F:oxidoreductase activity"/>
    <property type="evidence" value="ECO:0007669"/>
    <property type="project" value="InterPro"/>
</dbReference>
<dbReference type="Proteomes" id="UP000509513">
    <property type="component" value="Chromosome"/>
</dbReference>
<dbReference type="SUPFAM" id="SSF52833">
    <property type="entry name" value="Thioredoxin-like"/>
    <property type="match status" value="1"/>
</dbReference>
<keyword evidence="5" id="KW-1185">Reference proteome</keyword>
<dbReference type="PROSITE" id="PS51352">
    <property type="entry name" value="THIOREDOXIN_2"/>
    <property type="match status" value="1"/>
</dbReference>
<dbReference type="OrthoDB" id="9813820at2"/>
<dbReference type="STRING" id="1442598.GCA_000522465_01956"/>
<name>A0A5J6RFF2_9BACT</name>
<dbReference type="AlphaFoldDB" id="A0A5J6RFF2"/>
<dbReference type="Gene3D" id="3.40.30.10">
    <property type="entry name" value="Glutaredoxin"/>
    <property type="match status" value="1"/>
</dbReference>
<dbReference type="CDD" id="cd03011">
    <property type="entry name" value="TlpA_like_ScsD_MtbDsbE"/>
    <property type="match status" value="1"/>
</dbReference>
<dbReference type="InterPro" id="IPR036249">
    <property type="entry name" value="Thioredoxin-like_sf"/>
</dbReference>
<reference evidence="4 5" key="1">
    <citation type="submission" date="2019-05" db="EMBL/GenBank/DDBJ databases">
        <title>Arcobacter cibarius and Arcobacter thereius providing challenges in identification an antibiotic susceptibility and Quinolone resistance.</title>
        <authorList>
            <person name="Busch A."/>
            <person name="Hanel I."/>
            <person name="Hotzel H."/>
            <person name="Tomaso H."/>
        </authorList>
    </citation>
    <scope>NUCLEOTIDE SEQUENCE [LARGE SCALE GENOMIC DNA]</scope>
    <source>
        <strain evidence="4 5">16CS0831-2</strain>
    </source>
</reference>
<dbReference type="EMBL" id="VBUC01000014">
    <property type="protein sequence ID" value="TLS98581.1"/>
    <property type="molecule type" value="Genomic_DNA"/>
</dbReference>
<evidence type="ECO:0000313" key="3">
    <source>
        <dbReference type="EMBL" id="QKJ27064.1"/>
    </source>
</evidence>
<feature type="transmembrane region" description="Helical" evidence="1">
    <location>
        <begin position="12"/>
        <end position="29"/>
    </location>
</feature>
<protein>
    <submittedName>
        <fullName evidence="4">Protein disulfide oxidoreductase</fullName>
    </submittedName>
    <submittedName>
        <fullName evidence="3">Putative copper tolerance-associated protein, TlpA-like family</fullName>
    </submittedName>
</protein>
<evidence type="ECO:0000313" key="4">
    <source>
        <dbReference type="EMBL" id="TLS98581.1"/>
    </source>
</evidence>
<dbReference type="InterPro" id="IPR013766">
    <property type="entry name" value="Thioredoxin_domain"/>
</dbReference>
<dbReference type="PANTHER" id="PTHR42852:SF17">
    <property type="entry name" value="THIOREDOXIN-LIKE PROTEIN HI_1115"/>
    <property type="match status" value="1"/>
</dbReference>
<organism evidence="3 6">
    <name type="scientific">Aliarcobacter cibarius</name>
    <dbReference type="NCBI Taxonomy" id="255507"/>
    <lineage>
        <taxon>Bacteria</taxon>
        <taxon>Pseudomonadati</taxon>
        <taxon>Campylobacterota</taxon>
        <taxon>Epsilonproteobacteria</taxon>
        <taxon>Campylobacterales</taxon>
        <taxon>Arcobacteraceae</taxon>
        <taxon>Aliarcobacter</taxon>
    </lineage>
</organism>
<evidence type="ECO:0000259" key="2">
    <source>
        <dbReference type="PROSITE" id="PS51352"/>
    </source>
</evidence>
<keyword evidence="1" id="KW-0812">Transmembrane</keyword>
<dbReference type="Pfam" id="PF00578">
    <property type="entry name" value="AhpC-TSA"/>
    <property type="match status" value="1"/>
</dbReference>
<dbReference type="RefSeq" id="WP_024776024.1">
    <property type="nucleotide sequence ID" value="NZ_CP043857.1"/>
</dbReference>
<gene>
    <name evidence="3" type="ORF">ACBT_1154</name>
    <name evidence="4" type="ORF">FE247_06920</name>
</gene>
<sequence>MNEKIKKILRELIKYTVVIIIALNIVSYYNSLDLNKEKFDIKSFTLLDGSEYLLENEKPILINFWATWCPVCKLEEASIEKISKDFQVITIATQSGSNQEIKEYLKKNNLTFRVINDEDGSLGQRFNIKAYPTTFIYDKNLNLKFSEVGYSSYIGLYLRMKFSNF</sequence>
<dbReference type="KEGG" id="acib:ACBT_1154"/>
<keyword evidence="1" id="KW-0472">Membrane</keyword>
<accession>A0A5J6RFF2</accession>
<evidence type="ECO:0000256" key="1">
    <source>
        <dbReference type="SAM" id="Phobius"/>
    </source>
</evidence>
<dbReference type="PANTHER" id="PTHR42852">
    <property type="entry name" value="THIOL:DISULFIDE INTERCHANGE PROTEIN DSBE"/>
    <property type="match status" value="1"/>
</dbReference>
<reference evidence="3 6" key="2">
    <citation type="submission" date="2020-05" db="EMBL/GenBank/DDBJ databases">
        <title>Complete genome sequencing of Campylobacter and Arcobacter type strains.</title>
        <authorList>
            <person name="Miller W.G."/>
            <person name="Yee E."/>
        </authorList>
    </citation>
    <scope>NUCLEOTIDE SEQUENCE [LARGE SCALE GENOMIC DNA]</scope>
    <source>
        <strain evidence="3 6">LMG 21996</strain>
    </source>
</reference>
<evidence type="ECO:0000313" key="6">
    <source>
        <dbReference type="Proteomes" id="UP000509513"/>
    </source>
</evidence>
<dbReference type="GO" id="GO:0016209">
    <property type="term" value="F:antioxidant activity"/>
    <property type="evidence" value="ECO:0007669"/>
    <property type="project" value="InterPro"/>
</dbReference>
<keyword evidence="1" id="KW-1133">Transmembrane helix</keyword>
<evidence type="ECO:0000313" key="5">
    <source>
        <dbReference type="Proteomes" id="UP000305417"/>
    </source>
</evidence>
<dbReference type="InterPro" id="IPR000866">
    <property type="entry name" value="AhpC/TSA"/>
</dbReference>
<dbReference type="Proteomes" id="UP000305417">
    <property type="component" value="Unassembled WGS sequence"/>
</dbReference>
<dbReference type="InterPro" id="IPR050553">
    <property type="entry name" value="Thioredoxin_ResA/DsbE_sf"/>
</dbReference>
<dbReference type="EMBL" id="CP054051">
    <property type="protein sequence ID" value="QKJ27064.1"/>
    <property type="molecule type" value="Genomic_DNA"/>
</dbReference>
<feature type="domain" description="Thioredoxin" evidence="2">
    <location>
        <begin position="32"/>
        <end position="165"/>
    </location>
</feature>
<proteinExistence type="predicted"/>